<dbReference type="SUPFAM" id="SSF88723">
    <property type="entry name" value="PIN domain-like"/>
    <property type="match status" value="1"/>
</dbReference>
<sequence>MNIQDEEHLSAISDCVLDLRENNVFVPTDKSLGTADSGKYHKFHKSAYLVVDTNFILSHLAILEDLENLSHDKYAGCYQIVIPKQVIHELDGLKDSDKSVLTSRHSISKLARSAIDWCYAHFHESVPTVTGQRLHERIDVDATKDDSILDCCLYFQNVENGGGNFVVLMSDDKNLCVKALVNNVLTVSYRTGMDAELIASNIVNELQLLNSVIANEPCILEAINYAINSTYGDDVYMIEYDESKMKTLRDAGKCILRLGFSTFADFFDRRNVYNPMQILKDRTEFRKFTNVPPSKKDLDEFVEFWKLFLEAIYKSRNVEQKNALKAIEDYWARSMRSTD</sequence>
<dbReference type="InterPro" id="IPR052626">
    <property type="entry name" value="SWT1_Regulator"/>
</dbReference>
<dbReference type="Proteomes" id="UP000189274">
    <property type="component" value="Unassembled WGS sequence"/>
</dbReference>
<dbReference type="CDD" id="cd18727">
    <property type="entry name" value="PIN_Swt1-like"/>
    <property type="match status" value="1"/>
</dbReference>
<dbReference type="SMART" id="SM00670">
    <property type="entry name" value="PINc"/>
    <property type="match status" value="1"/>
</dbReference>
<dbReference type="VEuPathDB" id="FungiDB:C5L36_0B02390"/>
<reference evidence="3" key="1">
    <citation type="journal article" date="2017" name="Genome Announc.">
        <title>Genome sequences of Cyberlindnera fabianii 65, Pichia kudriavzevii 129, and Saccharomyces cerevisiae 131 isolated from fermented masau fruits in Zimbabwe.</title>
        <authorList>
            <person name="van Rijswijck I.M.H."/>
            <person name="Derks M.F.L."/>
            <person name="Abee T."/>
            <person name="de Ridder D."/>
            <person name="Smid E.J."/>
        </authorList>
    </citation>
    <scope>NUCLEOTIDE SEQUENCE [LARGE SCALE GENOMIC DNA]</scope>
    <source>
        <strain evidence="3">129</strain>
    </source>
</reference>
<evidence type="ECO:0000313" key="2">
    <source>
        <dbReference type="EMBL" id="ONH74942.1"/>
    </source>
</evidence>
<feature type="domain" description="PIN" evidence="1">
    <location>
        <begin position="47"/>
        <end position="177"/>
    </location>
</feature>
<dbReference type="InterPro" id="IPR029060">
    <property type="entry name" value="PIN-like_dom_sf"/>
</dbReference>
<protein>
    <submittedName>
        <fullName evidence="2">Transcriptional protein SWT1</fullName>
    </submittedName>
</protein>
<accession>A0A1V2LNV6</accession>
<dbReference type="GO" id="GO:0004540">
    <property type="term" value="F:RNA nuclease activity"/>
    <property type="evidence" value="ECO:0007669"/>
    <property type="project" value="UniProtKB-ARBA"/>
</dbReference>
<dbReference type="PANTHER" id="PTHR16161">
    <property type="entry name" value="TRANSCRIPTIONAL PROTEIN SWT1"/>
    <property type="match status" value="1"/>
</dbReference>
<dbReference type="PANTHER" id="PTHR16161:SF0">
    <property type="entry name" value="TRANSCRIPTIONAL PROTEIN SWT1"/>
    <property type="match status" value="1"/>
</dbReference>
<dbReference type="InterPro" id="IPR049014">
    <property type="entry name" value="SWT1_C"/>
</dbReference>
<organism evidence="2 3">
    <name type="scientific">Pichia kudriavzevii</name>
    <name type="common">Yeast</name>
    <name type="synonym">Issatchenkia orientalis</name>
    <dbReference type="NCBI Taxonomy" id="4909"/>
    <lineage>
        <taxon>Eukaryota</taxon>
        <taxon>Fungi</taxon>
        <taxon>Dikarya</taxon>
        <taxon>Ascomycota</taxon>
        <taxon>Saccharomycotina</taxon>
        <taxon>Pichiomycetes</taxon>
        <taxon>Pichiales</taxon>
        <taxon>Pichiaceae</taxon>
        <taxon>Pichia</taxon>
    </lineage>
</organism>
<comment type="caution">
    <text evidence="2">The sequence shown here is derived from an EMBL/GenBank/DDBJ whole genome shotgun (WGS) entry which is preliminary data.</text>
</comment>
<dbReference type="AlphaFoldDB" id="A0A1V2LNV6"/>
<gene>
    <name evidence="2" type="ORF">BOH78_2070</name>
</gene>
<dbReference type="Pfam" id="PF21693">
    <property type="entry name" value="SWT1_3rd"/>
    <property type="match status" value="1"/>
</dbReference>
<dbReference type="Pfam" id="PF13638">
    <property type="entry name" value="PIN_4"/>
    <property type="match status" value="1"/>
</dbReference>
<proteinExistence type="predicted"/>
<name>A0A1V2LNV6_PICKU</name>
<dbReference type="Gene3D" id="3.40.50.1010">
    <property type="entry name" value="5'-nuclease"/>
    <property type="match status" value="1"/>
</dbReference>
<dbReference type="GO" id="GO:0005634">
    <property type="term" value="C:nucleus"/>
    <property type="evidence" value="ECO:0007669"/>
    <property type="project" value="TreeGrafter"/>
</dbReference>
<evidence type="ECO:0000259" key="1">
    <source>
        <dbReference type="SMART" id="SM00670"/>
    </source>
</evidence>
<dbReference type="InterPro" id="IPR002716">
    <property type="entry name" value="PIN_dom"/>
</dbReference>
<evidence type="ECO:0000313" key="3">
    <source>
        <dbReference type="Proteomes" id="UP000189274"/>
    </source>
</evidence>
<dbReference type="EMBL" id="MQVM01000008">
    <property type="protein sequence ID" value="ONH74942.1"/>
    <property type="molecule type" value="Genomic_DNA"/>
</dbReference>